<gene>
    <name evidence="6" type="ORF">ACEZDJ_25030</name>
</gene>
<organism evidence="6 7">
    <name type="scientific">Streptacidiphilus cavernicola</name>
    <dbReference type="NCBI Taxonomy" id="3342716"/>
    <lineage>
        <taxon>Bacteria</taxon>
        <taxon>Bacillati</taxon>
        <taxon>Actinomycetota</taxon>
        <taxon>Actinomycetes</taxon>
        <taxon>Kitasatosporales</taxon>
        <taxon>Streptomycetaceae</taxon>
        <taxon>Streptacidiphilus</taxon>
    </lineage>
</organism>
<feature type="domain" description="Peptidase S33 tripeptidyl aminopeptidase-like C-terminal" evidence="5">
    <location>
        <begin position="442"/>
        <end position="543"/>
    </location>
</feature>
<feature type="signal peptide" evidence="4">
    <location>
        <begin position="1"/>
        <end position="21"/>
    </location>
</feature>
<proteinExistence type="inferred from homology"/>
<dbReference type="InterPro" id="IPR051601">
    <property type="entry name" value="Serine_prot/Carboxylest_S33"/>
</dbReference>
<dbReference type="Proteomes" id="UP001592528">
    <property type="component" value="Unassembled WGS sequence"/>
</dbReference>
<comment type="caution">
    <text evidence="6">The sequence shown here is derived from an EMBL/GenBank/DDBJ whole genome shotgun (WGS) entry which is preliminary data.</text>
</comment>
<dbReference type="RefSeq" id="WP_030253951.1">
    <property type="nucleotide sequence ID" value="NZ_JBHEZZ010000015.1"/>
</dbReference>
<sequence>MNVVRRFATATVLSASLVVVAGCSSPAPAPPRSTGSGSDAASSAAASTASASASAGASTAAAPVLEPLPAAIPADLQRYYSQKLTWTSAGCDAGFQCTTMKVPLDYANPGSGSDDISLAVVRRTSSGQGSQHLGSLLVNPGGPGGSAIDYAEYAATSFPSVIRNAYDIVGMDPRGVNRSTPVTCLTNQQMDTFAATDTTPDSSAEINTLLAADKTFAQGCEQRSGALLGHVSTVEAAKDMDVLRALLGDAKLNYLGKSYGTFLGATYAGLFPSRVGHLVLDGAMNPSLDALQLDSQQAGGFETAFNAFAADCVKQSSCPLGSTTQQAGTRLDALFAAWDKHPLSTDSPSRPLDEALGTTGVISAMYDQGEWPTLRAALNQAVAGNGSGLLALSDEYYERSASGQYQNLMAANAAVNCLDLAPAATTPQEVEQQLPTYRKASPHFGTTLAWSGLSCASWPVKPTGEPHTIPAKGAAPILVVGTTRDPATPYAWAQALAAQLDSGTLLSFNGDGHTAYERGSSCVDSDVNTYLLTGRTPAKGTMCN</sequence>
<feature type="chain" id="PRO_5046791010" evidence="4">
    <location>
        <begin position="22"/>
        <end position="544"/>
    </location>
</feature>
<evidence type="ECO:0000256" key="1">
    <source>
        <dbReference type="ARBA" id="ARBA00010088"/>
    </source>
</evidence>
<dbReference type="PANTHER" id="PTHR43248">
    <property type="entry name" value="2-SUCCINYL-6-HYDROXY-2,4-CYCLOHEXADIENE-1-CARBOXYLATE SYNTHASE"/>
    <property type="match status" value="1"/>
</dbReference>
<dbReference type="PROSITE" id="PS51257">
    <property type="entry name" value="PROKAR_LIPOPROTEIN"/>
    <property type="match status" value="1"/>
</dbReference>
<comment type="similarity">
    <text evidence="1">Belongs to the peptidase S33 family.</text>
</comment>
<accession>A0ABV6USY4</accession>
<dbReference type="PANTHER" id="PTHR43248:SF29">
    <property type="entry name" value="TRIPEPTIDYL AMINOPEPTIDASE"/>
    <property type="match status" value="1"/>
</dbReference>
<dbReference type="GO" id="GO:0016787">
    <property type="term" value="F:hydrolase activity"/>
    <property type="evidence" value="ECO:0007669"/>
    <property type="project" value="UniProtKB-KW"/>
</dbReference>
<dbReference type="SUPFAM" id="SSF53474">
    <property type="entry name" value="alpha/beta-Hydrolases"/>
    <property type="match status" value="1"/>
</dbReference>
<keyword evidence="2 4" id="KW-0732">Signal</keyword>
<evidence type="ECO:0000256" key="4">
    <source>
        <dbReference type="SAM" id="SignalP"/>
    </source>
</evidence>
<evidence type="ECO:0000256" key="2">
    <source>
        <dbReference type="ARBA" id="ARBA00022729"/>
    </source>
</evidence>
<evidence type="ECO:0000256" key="3">
    <source>
        <dbReference type="ARBA" id="ARBA00022801"/>
    </source>
</evidence>
<reference evidence="6 7" key="1">
    <citation type="submission" date="2024-09" db="EMBL/GenBank/DDBJ databases">
        <authorList>
            <person name="Lee S.D."/>
        </authorList>
    </citation>
    <scope>NUCLEOTIDE SEQUENCE [LARGE SCALE GENOMIC DNA]</scope>
    <source>
        <strain evidence="6 7">N1-5</strain>
    </source>
</reference>
<keyword evidence="7" id="KW-1185">Reference proteome</keyword>
<dbReference type="InterPro" id="IPR013595">
    <property type="entry name" value="Pept_S33_TAP-like_C"/>
</dbReference>
<keyword evidence="3 6" id="KW-0378">Hydrolase</keyword>
<evidence type="ECO:0000313" key="6">
    <source>
        <dbReference type="EMBL" id="MFC1404566.1"/>
    </source>
</evidence>
<name>A0ABV6USY4_9ACTN</name>
<dbReference type="Gene3D" id="3.40.50.1820">
    <property type="entry name" value="alpha/beta hydrolase"/>
    <property type="match status" value="1"/>
</dbReference>
<evidence type="ECO:0000313" key="7">
    <source>
        <dbReference type="Proteomes" id="UP001592528"/>
    </source>
</evidence>
<evidence type="ECO:0000259" key="5">
    <source>
        <dbReference type="Pfam" id="PF08386"/>
    </source>
</evidence>
<dbReference type="Pfam" id="PF08386">
    <property type="entry name" value="Abhydrolase_4"/>
    <property type="match status" value="1"/>
</dbReference>
<dbReference type="EMBL" id="JBHEZZ010000015">
    <property type="protein sequence ID" value="MFC1404566.1"/>
    <property type="molecule type" value="Genomic_DNA"/>
</dbReference>
<dbReference type="InterPro" id="IPR029058">
    <property type="entry name" value="AB_hydrolase_fold"/>
</dbReference>
<protein>
    <submittedName>
        <fullName evidence="6">Alpha/beta hydrolase</fullName>
    </submittedName>
</protein>